<name>A0AAW1KMQ2_POPJA</name>
<dbReference type="EMBL" id="JASPKY010000210">
    <property type="protein sequence ID" value="KAK9720451.1"/>
    <property type="molecule type" value="Genomic_DNA"/>
</dbReference>
<dbReference type="Proteomes" id="UP001458880">
    <property type="component" value="Unassembled WGS sequence"/>
</dbReference>
<accession>A0AAW1KMQ2</accession>
<evidence type="ECO:0000313" key="3">
    <source>
        <dbReference type="Proteomes" id="UP001458880"/>
    </source>
</evidence>
<evidence type="ECO:0000313" key="2">
    <source>
        <dbReference type="EMBL" id="KAK9720451.1"/>
    </source>
</evidence>
<proteinExistence type="predicted"/>
<comment type="caution">
    <text evidence="2">The sequence shown here is derived from an EMBL/GenBank/DDBJ whole genome shotgun (WGS) entry which is preliminary data.</text>
</comment>
<organism evidence="2 3">
    <name type="scientific">Popillia japonica</name>
    <name type="common">Japanese beetle</name>
    <dbReference type="NCBI Taxonomy" id="7064"/>
    <lineage>
        <taxon>Eukaryota</taxon>
        <taxon>Metazoa</taxon>
        <taxon>Ecdysozoa</taxon>
        <taxon>Arthropoda</taxon>
        <taxon>Hexapoda</taxon>
        <taxon>Insecta</taxon>
        <taxon>Pterygota</taxon>
        <taxon>Neoptera</taxon>
        <taxon>Endopterygota</taxon>
        <taxon>Coleoptera</taxon>
        <taxon>Polyphaga</taxon>
        <taxon>Scarabaeiformia</taxon>
        <taxon>Scarabaeidae</taxon>
        <taxon>Rutelinae</taxon>
        <taxon>Popillia</taxon>
    </lineage>
</organism>
<feature type="region of interest" description="Disordered" evidence="1">
    <location>
        <begin position="16"/>
        <end position="47"/>
    </location>
</feature>
<gene>
    <name evidence="2" type="ORF">QE152_g22043</name>
</gene>
<sequence>MQFLERLRIGNSERRHGKITCKTKQKQAQFNKHTRATGGGPPPQNKLTQMEEKVVNIISPYSVVGYEKVLPVAKYLRVGNNIVYDSFKPLLF</sequence>
<protein>
    <submittedName>
        <fullName evidence="2">Uncharacterized protein</fullName>
    </submittedName>
</protein>
<evidence type="ECO:0000256" key="1">
    <source>
        <dbReference type="SAM" id="MobiDB-lite"/>
    </source>
</evidence>
<dbReference type="AlphaFoldDB" id="A0AAW1KMQ2"/>
<keyword evidence="3" id="KW-1185">Reference proteome</keyword>
<feature type="compositionally biased region" description="Basic residues" evidence="1">
    <location>
        <begin position="16"/>
        <end position="25"/>
    </location>
</feature>
<reference evidence="2 3" key="1">
    <citation type="journal article" date="2024" name="BMC Genomics">
        <title>De novo assembly and annotation of Popillia japonica's genome with initial clues to its potential as an invasive pest.</title>
        <authorList>
            <person name="Cucini C."/>
            <person name="Boschi S."/>
            <person name="Funari R."/>
            <person name="Cardaioli E."/>
            <person name="Iannotti N."/>
            <person name="Marturano G."/>
            <person name="Paoli F."/>
            <person name="Bruttini M."/>
            <person name="Carapelli A."/>
            <person name="Frati F."/>
            <person name="Nardi F."/>
        </authorList>
    </citation>
    <scope>NUCLEOTIDE SEQUENCE [LARGE SCALE GENOMIC DNA]</scope>
    <source>
        <strain evidence="2">DMR45628</strain>
    </source>
</reference>